<evidence type="ECO:0000256" key="4">
    <source>
        <dbReference type="ARBA" id="ARBA00022519"/>
    </source>
</evidence>
<accession>A0A4C1VJ29</accession>
<dbReference type="PANTHER" id="PTHR16189:SF0">
    <property type="entry name" value="TRANSMEMBRANE PROTEIN 104"/>
    <property type="match status" value="1"/>
</dbReference>
<comment type="caution">
    <text evidence="9">The sequence shown here is derived from an EMBL/GenBank/DDBJ whole genome shotgun (WGS) entry which is preliminary data.</text>
</comment>
<sequence length="224" mass="24663">MPASDVGDQYSVWVGLVYIFNLIVGTGALTLPAVFARAGWALSTISLVFLAFMSFLNVTYVLETMACANAVLKWKRLQVIKRGSVQEYDSDDDEIQPHQNYGDSEQPLVGEAPSLYYSLDKRVELGEMANLFLTGKGRTLFYCTLCVYLYGDLSIYAAAVAKSIMDVICVHNNDLNNSASIGGPGPARRAPGYAAFGSAYVIRRVRLLIYVSPFAARPRQPRPR</sequence>
<evidence type="ECO:0000256" key="6">
    <source>
        <dbReference type="ARBA" id="ARBA00022989"/>
    </source>
</evidence>
<keyword evidence="4" id="KW-0997">Cell inner membrane</keyword>
<evidence type="ECO:0000256" key="8">
    <source>
        <dbReference type="SAM" id="Phobius"/>
    </source>
</evidence>
<evidence type="ECO:0000313" key="10">
    <source>
        <dbReference type="Proteomes" id="UP000299102"/>
    </source>
</evidence>
<keyword evidence="7 8" id="KW-0472">Membrane</keyword>
<dbReference type="InterPro" id="IPR018227">
    <property type="entry name" value="Amino_acid_transport_2"/>
</dbReference>
<dbReference type="GO" id="GO:0005886">
    <property type="term" value="C:plasma membrane"/>
    <property type="evidence" value="ECO:0007669"/>
    <property type="project" value="UniProtKB-SubCell"/>
</dbReference>
<keyword evidence="10" id="KW-1185">Reference proteome</keyword>
<evidence type="ECO:0000256" key="1">
    <source>
        <dbReference type="ARBA" id="ARBA00004429"/>
    </source>
</evidence>
<organism evidence="9 10">
    <name type="scientific">Eumeta variegata</name>
    <name type="common">Bagworm moth</name>
    <name type="synonym">Eumeta japonica</name>
    <dbReference type="NCBI Taxonomy" id="151549"/>
    <lineage>
        <taxon>Eukaryota</taxon>
        <taxon>Metazoa</taxon>
        <taxon>Ecdysozoa</taxon>
        <taxon>Arthropoda</taxon>
        <taxon>Hexapoda</taxon>
        <taxon>Insecta</taxon>
        <taxon>Pterygota</taxon>
        <taxon>Neoptera</taxon>
        <taxon>Endopterygota</taxon>
        <taxon>Lepidoptera</taxon>
        <taxon>Glossata</taxon>
        <taxon>Ditrysia</taxon>
        <taxon>Tineoidea</taxon>
        <taxon>Psychidae</taxon>
        <taxon>Oiketicinae</taxon>
        <taxon>Eumeta</taxon>
    </lineage>
</organism>
<evidence type="ECO:0000256" key="5">
    <source>
        <dbReference type="ARBA" id="ARBA00022692"/>
    </source>
</evidence>
<evidence type="ECO:0000256" key="2">
    <source>
        <dbReference type="ARBA" id="ARBA00022448"/>
    </source>
</evidence>
<keyword evidence="5 8" id="KW-0812">Transmembrane</keyword>
<evidence type="ECO:0000256" key="7">
    <source>
        <dbReference type="ARBA" id="ARBA00023136"/>
    </source>
</evidence>
<feature type="transmembrane region" description="Helical" evidence="8">
    <location>
        <begin position="12"/>
        <end position="35"/>
    </location>
</feature>
<proteinExistence type="predicted"/>
<dbReference type="OrthoDB" id="294541at2759"/>
<name>A0A4C1VJ29_EUMVA</name>
<evidence type="ECO:0000256" key="3">
    <source>
        <dbReference type="ARBA" id="ARBA00022475"/>
    </source>
</evidence>
<keyword evidence="6 8" id="KW-1133">Transmembrane helix</keyword>
<dbReference type="AlphaFoldDB" id="A0A4C1VJ29"/>
<dbReference type="Proteomes" id="UP000299102">
    <property type="component" value="Unassembled WGS sequence"/>
</dbReference>
<protein>
    <submittedName>
        <fullName evidence="9">Transmembrane protein 104 homolog</fullName>
    </submittedName>
</protein>
<dbReference type="Pfam" id="PF03222">
    <property type="entry name" value="Trp_Tyr_perm"/>
    <property type="match status" value="1"/>
</dbReference>
<dbReference type="PANTHER" id="PTHR16189">
    <property type="entry name" value="TRANSMEMBRANE PROTEIN 104-RELATED"/>
    <property type="match status" value="1"/>
</dbReference>
<dbReference type="EMBL" id="BGZK01000348">
    <property type="protein sequence ID" value="GBP38402.1"/>
    <property type="molecule type" value="Genomic_DNA"/>
</dbReference>
<feature type="transmembrane region" description="Helical" evidence="8">
    <location>
        <begin position="47"/>
        <end position="72"/>
    </location>
</feature>
<gene>
    <name evidence="9" type="ORF">EVAR_28199_1</name>
</gene>
<keyword evidence="2" id="KW-0813">Transport</keyword>
<reference evidence="9 10" key="1">
    <citation type="journal article" date="2019" name="Commun. Biol.">
        <title>The bagworm genome reveals a unique fibroin gene that provides high tensile strength.</title>
        <authorList>
            <person name="Kono N."/>
            <person name="Nakamura H."/>
            <person name="Ohtoshi R."/>
            <person name="Tomita M."/>
            <person name="Numata K."/>
            <person name="Arakawa K."/>
        </authorList>
    </citation>
    <scope>NUCLEOTIDE SEQUENCE [LARGE SCALE GENOMIC DNA]</scope>
</reference>
<evidence type="ECO:0000313" key="9">
    <source>
        <dbReference type="EMBL" id="GBP38402.1"/>
    </source>
</evidence>
<keyword evidence="3" id="KW-1003">Cell membrane</keyword>
<comment type="subcellular location">
    <subcellularLocation>
        <location evidence="1">Cell inner membrane</location>
        <topology evidence="1">Multi-pass membrane protein</topology>
    </subcellularLocation>
</comment>
<dbReference type="GO" id="GO:0003333">
    <property type="term" value="P:amino acid transmembrane transport"/>
    <property type="evidence" value="ECO:0007669"/>
    <property type="project" value="InterPro"/>
</dbReference>